<dbReference type="EMBL" id="FOFN01000002">
    <property type="protein sequence ID" value="SEQ32941.1"/>
    <property type="molecule type" value="Genomic_DNA"/>
</dbReference>
<dbReference type="SUPFAM" id="SSF53098">
    <property type="entry name" value="Ribonuclease H-like"/>
    <property type="match status" value="1"/>
</dbReference>
<dbReference type="Pfam" id="PF00533">
    <property type="entry name" value="BRCT"/>
    <property type="match status" value="1"/>
</dbReference>
<reference evidence="4 5" key="1">
    <citation type="submission" date="2016-10" db="EMBL/GenBank/DDBJ databases">
        <authorList>
            <person name="de Groot N.N."/>
        </authorList>
    </citation>
    <scope>NUCLEOTIDE SEQUENCE [LARGE SCALE GENOMIC DNA]</scope>
    <source>
        <strain evidence="4 5">DSM 21035</strain>
    </source>
</reference>
<evidence type="ECO:0000313" key="5">
    <source>
        <dbReference type="Proteomes" id="UP000198999"/>
    </source>
</evidence>
<dbReference type="InterPro" id="IPR036420">
    <property type="entry name" value="BRCT_dom_sf"/>
</dbReference>
<feature type="domain" description="Exonuclease" evidence="3">
    <location>
        <begin position="3"/>
        <end position="167"/>
    </location>
</feature>
<dbReference type="STRING" id="419940.SAMN05421824_1370"/>
<evidence type="ECO:0000259" key="3">
    <source>
        <dbReference type="SMART" id="SM00479"/>
    </source>
</evidence>
<comment type="subunit">
    <text evidence="2">DNA polymerase III contains a core (composed of alpha, epsilon and theta chains) that associates with a tau subunit. This core dimerizes to form the POLIII' complex. PolIII' associates with the gamma complex (composed of gamma, delta, delta', psi and chi chains) and with the beta chain to form the complete DNA polymerase III complex.</text>
</comment>
<dbReference type="PANTHER" id="PTHR30231:SF42">
    <property type="entry name" value="EXONUCLEASE"/>
    <property type="match status" value="1"/>
</dbReference>
<dbReference type="InterPro" id="IPR013520">
    <property type="entry name" value="Ribonucl_H"/>
</dbReference>
<dbReference type="PANTHER" id="PTHR30231">
    <property type="entry name" value="DNA POLYMERASE III SUBUNIT EPSILON"/>
    <property type="match status" value="1"/>
</dbReference>
<dbReference type="Pfam" id="PF00929">
    <property type="entry name" value="RNase_T"/>
    <property type="match status" value="1"/>
</dbReference>
<dbReference type="FunFam" id="3.30.420.10:FF:000045">
    <property type="entry name" value="3'-5' exonuclease DinG"/>
    <property type="match status" value="1"/>
</dbReference>
<dbReference type="Gene3D" id="3.30.420.10">
    <property type="entry name" value="Ribonuclease H-like superfamily/Ribonuclease H"/>
    <property type="match status" value="1"/>
</dbReference>
<dbReference type="GO" id="GO:0006259">
    <property type="term" value="P:DNA metabolic process"/>
    <property type="evidence" value="ECO:0007669"/>
    <property type="project" value="UniProtKB-ARBA"/>
</dbReference>
<dbReference type="InterPro" id="IPR036397">
    <property type="entry name" value="RNaseH_sf"/>
</dbReference>
<evidence type="ECO:0000256" key="1">
    <source>
        <dbReference type="ARBA" id="ARBA00025483"/>
    </source>
</evidence>
<dbReference type="GO" id="GO:0008408">
    <property type="term" value="F:3'-5' exonuclease activity"/>
    <property type="evidence" value="ECO:0007669"/>
    <property type="project" value="TreeGrafter"/>
</dbReference>
<gene>
    <name evidence="4" type="ORF">SAMN05421824_1370</name>
</gene>
<dbReference type="Gene3D" id="3.40.50.10190">
    <property type="entry name" value="BRCT domain"/>
    <property type="match status" value="1"/>
</dbReference>
<proteinExistence type="predicted"/>
<sequence>MNEFYVLDVETANADYSSICQIGLAKFENGELTEKWESLIDPDDYFDGMNISIHGITEEMVQGSPTFDQVYPKLKEVLENKVVGHHMPFDRIAINRACELYELDLIETNWLDSAKIVRRTWEEFAYSGYGLANVADHLGIEFEHHNALEDAIATGKVMLQAFDKSEMNLTDWISRVRKPINIYASGSTSIKLDGNPNGPLYGENIVFTGALSMPRTEAGKLASELGCNVGNSVSKKTTMLVVGIQDTTKLAGYSKSSKHRKAEELIEKGTDIRILSEKDFIAITND</sequence>
<dbReference type="RefSeq" id="WP_092577815.1">
    <property type="nucleotide sequence ID" value="NZ_FOFN01000002.1"/>
</dbReference>
<dbReference type="AlphaFoldDB" id="A0A1H9F4U4"/>
<dbReference type="Proteomes" id="UP000198999">
    <property type="component" value="Unassembled WGS sequence"/>
</dbReference>
<dbReference type="CDD" id="cd06130">
    <property type="entry name" value="DNA_pol_III_epsilon_like"/>
    <property type="match status" value="1"/>
</dbReference>
<dbReference type="GO" id="GO:0005829">
    <property type="term" value="C:cytosol"/>
    <property type="evidence" value="ECO:0007669"/>
    <property type="project" value="TreeGrafter"/>
</dbReference>
<dbReference type="SMART" id="SM00479">
    <property type="entry name" value="EXOIII"/>
    <property type="match status" value="1"/>
</dbReference>
<name>A0A1H9F4U4_9FLAO</name>
<comment type="function">
    <text evidence="1">DNA polymerase III is a complex, multichain enzyme responsible for most of the replicative synthesis in bacteria. The epsilon subunit contain the editing function and is a proofreading 3'-5' exonuclease.</text>
</comment>
<dbReference type="OrthoDB" id="9803913at2"/>
<protein>
    <submittedName>
        <fullName evidence="4">DNA polymerase-3 subunit epsilon</fullName>
    </submittedName>
</protein>
<accession>A0A1H9F4U4</accession>
<organism evidence="4 5">
    <name type="scientific">Hyunsoonleella jejuensis</name>
    <dbReference type="NCBI Taxonomy" id="419940"/>
    <lineage>
        <taxon>Bacteria</taxon>
        <taxon>Pseudomonadati</taxon>
        <taxon>Bacteroidota</taxon>
        <taxon>Flavobacteriia</taxon>
        <taxon>Flavobacteriales</taxon>
        <taxon>Flavobacteriaceae</taxon>
    </lineage>
</organism>
<dbReference type="GO" id="GO:0003676">
    <property type="term" value="F:nucleic acid binding"/>
    <property type="evidence" value="ECO:0007669"/>
    <property type="project" value="InterPro"/>
</dbReference>
<dbReference type="InterPro" id="IPR001357">
    <property type="entry name" value="BRCT_dom"/>
</dbReference>
<evidence type="ECO:0000313" key="4">
    <source>
        <dbReference type="EMBL" id="SEQ32941.1"/>
    </source>
</evidence>
<evidence type="ECO:0000256" key="2">
    <source>
        <dbReference type="ARBA" id="ARBA00026073"/>
    </source>
</evidence>
<keyword evidence="5" id="KW-1185">Reference proteome</keyword>
<dbReference type="CDD" id="cd17748">
    <property type="entry name" value="BRCT_DNA_ligase_like"/>
    <property type="match status" value="1"/>
</dbReference>
<dbReference type="InterPro" id="IPR012337">
    <property type="entry name" value="RNaseH-like_sf"/>
</dbReference>
<dbReference type="SUPFAM" id="SSF52113">
    <property type="entry name" value="BRCT domain"/>
    <property type="match status" value="1"/>
</dbReference>